<dbReference type="Pfam" id="PF00095">
    <property type="entry name" value="WAP"/>
    <property type="match status" value="1"/>
</dbReference>
<evidence type="ECO:0000313" key="12">
    <source>
        <dbReference type="RefSeq" id="XP_042564432.1"/>
    </source>
</evidence>
<evidence type="ECO:0000256" key="1">
    <source>
        <dbReference type="ARBA" id="ARBA00022536"/>
    </source>
</evidence>
<dbReference type="PROSITE" id="PS51034">
    <property type="entry name" value="ZP_2"/>
    <property type="match status" value="1"/>
</dbReference>
<dbReference type="InterPro" id="IPR049883">
    <property type="entry name" value="NOTCH1_EGF-like"/>
</dbReference>
<keyword evidence="11" id="KW-1185">Reference proteome</keyword>
<dbReference type="InterPro" id="IPR018097">
    <property type="entry name" value="EGF_Ca-bd_CS"/>
</dbReference>
<dbReference type="RefSeq" id="XP_042564432.1">
    <property type="nucleotide sequence ID" value="XM_042708498.1"/>
</dbReference>
<dbReference type="OrthoDB" id="10040649at2759"/>
<dbReference type="GO" id="GO:0005576">
    <property type="term" value="C:extracellular region"/>
    <property type="evidence" value="ECO:0007669"/>
    <property type="project" value="InterPro"/>
</dbReference>
<dbReference type="SMART" id="SM00179">
    <property type="entry name" value="EGF_CA"/>
    <property type="match status" value="1"/>
</dbReference>
<dbReference type="InterPro" id="IPR055355">
    <property type="entry name" value="ZP-C"/>
</dbReference>
<dbReference type="InterPro" id="IPR008197">
    <property type="entry name" value="WAP_dom"/>
</dbReference>
<dbReference type="CDD" id="cd00054">
    <property type="entry name" value="EGF_CA"/>
    <property type="match status" value="1"/>
</dbReference>
<feature type="domain" description="ZP" evidence="8">
    <location>
        <begin position="907"/>
        <end position="1155"/>
    </location>
</feature>
<dbReference type="Pfam" id="PF01390">
    <property type="entry name" value="SEA"/>
    <property type="match status" value="1"/>
</dbReference>
<evidence type="ECO:0000259" key="7">
    <source>
        <dbReference type="PROSITE" id="PS50024"/>
    </source>
</evidence>
<feature type="domain" description="WAP" evidence="10">
    <location>
        <begin position="114"/>
        <end position="161"/>
    </location>
</feature>
<dbReference type="SMART" id="SM00241">
    <property type="entry name" value="ZP"/>
    <property type="match status" value="1"/>
</dbReference>
<dbReference type="InterPro" id="IPR001881">
    <property type="entry name" value="EGF-like_Ca-bd_dom"/>
</dbReference>
<dbReference type="InterPro" id="IPR036645">
    <property type="entry name" value="Elafin-like_sf"/>
</dbReference>
<evidence type="ECO:0000256" key="2">
    <source>
        <dbReference type="ARBA" id="ARBA00022729"/>
    </source>
</evidence>
<feature type="chain" id="PRO_5035418525" evidence="6">
    <location>
        <begin position="20"/>
        <end position="1256"/>
    </location>
</feature>
<dbReference type="PANTHER" id="PTHR14002:SF22">
    <property type="entry name" value="UROMODULIN-LIKE 1"/>
    <property type="match status" value="1"/>
</dbReference>
<sequence length="1256" mass="135814">MHHSVFVWLAAVALGLVYGHNTLFDGYELSMTGYHLCAGNQTTDLSSVLSYQTSYIQRRSCGGWLPWRTCEVTLYRVAYRSHIIRTHREVTQCCAGYEQVGSYCALPLNSSAEFTAKPGSCPEAVPGSPCGSQPQCGWDTDCPGWQKCCLAAGGFFCTDPPPPAEQGWCLNASITVKMTYQQMVSTEGGMLNHTRLLHSVVTGALNSSDISVHHVRSWSAGPLTTSSSLLIGSPSALVLADVFSRLQALLKHIEEVVAVIVEDMDECVHRELSKCPPQSVCVNTEGSYVCRPDEHCRNTTSEPPPRQTMPSYPSVTTESLQNFTCRIRSPSPPSSSLDAVPEITSISPFNITSSSFCVSWTVAPQSAVTFRVTILQRSLELRGWETAETEIEVNQLQAGVLYRVCVTPHACGVPGTMVEIHVKTDAQTLQAVARLTNVQFTMSLLDSESPEYKNLSQSIQTEILQSLPPDVQALVDSGKVRIVITGFSAGSVVVNFAIVFVPNASQDIMEVSHSVMASLQNSSRYTVDSNGTSVQDLDECLSGDVDCSSEAECVNTWGGKRIILILNNYRLLFKKLFKNVRSKKIYVYTIYANIIISFFSSALNVNSSVSSLPPSITSTQSTYAPRLSTDTSHVTTPSVTFTTDETYPTTMIIHTPITEGLIIPSEPVTNTSNGGLSDNQMTSDSFHTTPLDTTTAAIPTRKTTSHSSTISSGVSTPYISDITITTATINSTTTSSVSYSESMTNSVGNPATLNIVTANLTTTQTNANPTLTHSISPATTTSTHPTSTTSKAVVTTVPVMTTTSSTTKATVANEPVMTTTSSKTKATVANTPVMTTTSSTTKATVANTPVMTTTSSTTKATVTNALASTTTSFSTKAIVTDAQISPDLSSTSQPIQVISQLMSITVECKAGYMSVNVDRDFLRDKHIPEDTLYLGLSECGVNGGNASHVQLVAAWDECDTVLLSNSTDNTVQVMLYNNISSYTWPDGSVSTPSARLQVPIQCSYMKNVIISAGYSPLVYDMIKDVVQGSGSFQVAVRLLNGSTPLPENYTLSPDEEVVVEVSVNSTLSQIKVVLNRCWATPTRDPSGPVEYVFLENGCPLPNSYTTVLQNGNDSRALLAIRIFSFVDLDILYLHCQIQICFKIGESSCRPVRLFSWAVQALHLQDVNRLLTNSSWRVQLGLLAHHLSLALHLSPEEAVAQQRDTLRIVGFSLLGVGLGLLSLGGLVGALIYRRRIGTYNFSFKPRPESFTYHVFDT</sequence>
<feature type="region of interest" description="Disordered" evidence="4">
    <location>
        <begin position="767"/>
        <end position="790"/>
    </location>
</feature>
<dbReference type="CDD" id="cd00199">
    <property type="entry name" value="WAP"/>
    <property type="match status" value="1"/>
</dbReference>
<dbReference type="PROSITE" id="PS50024">
    <property type="entry name" value="SEA"/>
    <property type="match status" value="1"/>
</dbReference>
<dbReference type="GO" id="GO:0032502">
    <property type="term" value="P:developmental process"/>
    <property type="evidence" value="ECO:0007669"/>
    <property type="project" value="UniProtKB-ARBA"/>
</dbReference>
<dbReference type="PROSITE" id="PS51041">
    <property type="entry name" value="EMI"/>
    <property type="match status" value="1"/>
</dbReference>
<dbReference type="Pfam" id="PF00100">
    <property type="entry name" value="Zona_pellucida"/>
    <property type="match status" value="1"/>
</dbReference>
<evidence type="ECO:0000256" key="5">
    <source>
        <dbReference type="SAM" id="Phobius"/>
    </source>
</evidence>
<evidence type="ECO:0000256" key="4">
    <source>
        <dbReference type="SAM" id="MobiDB-lite"/>
    </source>
</evidence>
<organism evidence="11 12">
    <name type="scientific">Clupea harengus</name>
    <name type="common">Atlantic herring</name>
    <dbReference type="NCBI Taxonomy" id="7950"/>
    <lineage>
        <taxon>Eukaryota</taxon>
        <taxon>Metazoa</taxon>
        <taxon>Chordata</taxon>
        <taxon>Craniata</taxon>
        <taxon>Vertebrata</taxon>
        <taxon>Euteleostomi</taxon>
        <taxon>Actinopterygii</taxon>
        <taxon>Neopterygii</taxon>
        <taxon>Teleostei</taxon>
        <taxon>Clupei</taxon>
        <taxon>Clupeiformes</taxon>
        <taxon>Clupeoidei</taxon>
        <taxon>Clupeidae</taxon>
        <taxon>Clupea</taxon>
    </lineage>
</organism>
<evidence type="ECO:0000259" key="8">
    <source>
        <dbReference type="PROSITE" id="PS51034"/>
    </source>
</evidence>
<keyword evidence="1" id="KW-0245">EGF-like domain</keyword>
<dbReference type="Gene3D" id="4.10.75.10">
    <property type="entry name" value="Elafin-like"/>
    <property type="match status" value="1"/>
</dbReference>
<dbReference type="PANTHER" id="PTHR14002">
    <property type="entry name" value="ENDOGLIN/TGF-BETA RECEPTOR TYPE III"/>
    <property type="match status" value="1"/>
</dbReference>
<dbReference type="InterPro" id="IPR055356">
    <property type="entry name" value="ZP-N"/>
</dbReference>
<dbReference type="GO" id="GO:0030414">
    <property type="term" value="F:peptidase inhibitor activity"/>
    <property type="evidence" value="ECO:0007669"/>
    <property type="project" value="InterPro"/>
</dbReference>
<dbReference type="AlphaFoldDB" id="A0A8M1KKN3"/>
<dbReference type="CTD" id="89766"/>
<evidence type="ECO:0000313" key="11">
    <source>
        <dbReference type="Proteomes" id="UP000515152"/>
    </source>
</evidence>
<keyword evidence="2 6" id="KW-0732">Signal</keyword>
<accession>A0A8M1KKN3</accession>
<proteinExistence type="predicted"/>
<feature type="signal peptide" evidence="6">
    <location>
        <begin position="1"/>
        <end position="19"/>
    </location>
</feature>
<evidence type="ECO:0000256" key="3">
    <source>
        <dbReference type="ARBA" id="ARBA00023157"/>
    </source>
</evidence>
<evidence type="ECO:0000259" key="10">
    <source>
        <dbReference type="PROSITE" id="PS51390"/>
    </source>
</evidence>
<dbReference type="GO" id="GO:0005509">
    <property type="term" value="F:calcium ion binding"/>
    <property type="evidence" value="ECO:0007669"/>
    <property type="project" value="InterPro"/>
</dbReference>
<feature type="domain" description="SEA" evidence="7">
    <location>
        <begin position="425"/>
        <end position="539"/>
    </location>
</feature>
<dbReference type="Proteomes" id="UP000515152">
    <property type="component" value="Chromosome 8"/>
</dbReference>
<name>A0A8M1KKN3_CLUHA</name>
<gene>
    <name evidence="12" type="primary">umodl1</name>
</gene>
<dbReference type="Pfam" id="PF23344">
    <property type="entry name" value="ZP-N"/>
    <property type="match status" value="1"/>
</dbReference>
<dbReference type="PROSITE" id="PS51390">
    <property type="entry name" value="WAP"/>
    <property type="match status" value="1"/>
</dbReference>
<keyword evidence="5" id="KW-0472">Membrane</keyword>
<dbReference type="GeneID" id="105900338"/>
<feature type="transmembrane region" description="Helical" evidence="5">
    <location>
        <begin position="1207"/>
        <end position="1231"/>
    </location>
</feature>
<evidence type="ECO:0000256" key="6">
    <source>
        <dbReference type="SAM" id="SignalP"/>
    </source>
</evidence>
<keyword evidence="3" id="KW-1015">Disulfide bond</keyword>
<dbReference type="InterPro" id="IPR011489">
    <property type="entry name" value="EMI_domain"/>
</dbReference>
<dbReference type="KEGG" id="char:105900338"/>
<feature type="domain" description="EMI" evidence="9">
    <location>
        <begin position="33"/>
        <end position="106"/>
    </location>
</feature>
<dbReference type="InterPro" id="IPR000082">
    <property type="entry name" value="SEA_dom"/>
</dbReference>
<reference evidence="12" key="1">
    <citation type="submission" date="2025-08" db="UniProtKB">
        <authorList>
            <consortium name="RefSeq"/>
        </authorList>
    </citation>
    <scope>IDENTIFICATION</scope>
</reference>
<keyword evidence="5" id="KW-0812">Transmembrane</keyword>
<dbReference type="Pfam" id="PF07645">
    <property type="entry name" value="EGF_CA"/>
    <property type="match status" value="1"/>
</dbReference>
<dbReference type="InterPro" id="IPR001507">
    <property type="entry name" value="ZP_dom"/>
</dbReference>
<dbReference type="PROSITE" id="PS01187">
    <property type="entry name" value="EGF_CA"/>
    <property type="match status" value="1"/>
</dbReference>
<keyword evidence="5" id="KW-1133">Transmembrane helix</keyword>
<dbReference type="SMART" id="SM00217">
    <property type="entry name" value="WAP"/>
    <property type="match status" value="1"/>
</dbReference>
<protein>
    <submittedName>
        <fullName evidence="12">Uromodulin-like 1</fullName>
    </submittedName>
</protein>
<evidence type="ECO:0000259" key="9">
    <source>
        <dbReference type="PROSITE" id="PS51041"/>
    </source>
</evidence>